<dbReference type="EC" id="1.1.1.47" evidence="3"/>
<proteinExistence type="inferred from homology"/>
<sequence length="261" mass="27014">MVERTGRVAGKVALVSGAASGLGKATAERLAEEGAAVMIADIRAEPAEAAAAGIRQAGGRAVAQTLDVTRDDSWSAAVARAEKEFGKLDIVVNNAGTADGGWIHKLSLERWRKVMAVNLDGVFLGVKHGAEAMKRCGGGSIVNISSIAGLVGIAEGSSAYCASKGGVTLLTRAAALEFALLKANIRVNSVHPGFMQTPMLDGVIAAYREPDAARDTLMKNEPLGRFGEPKDIANAVLYLASDEAAFVTGTQLVVDGGYYAK</sequence>
<gene>
    <name evidence="3" type="ORF">FHP25_33040</name>
</gene>
<evidence type="ECO:0000256" key="2">
    <source>
        <dbReference type="ARBA" id="ARBA00023002"/>
    </source>
</evidence>
<dbReference type="PANTHER" id="PTHR24321">
    <property type="entry name" value="DEHYDROGENASES, SHORT CHAIN"/>
    <property type="match status" value="1"/>
</dbReference>
<dbReference type="Proteomes" id="UP000321638">
    <property type="component" value="Unassembled WGS sequence"/>
</dbReference>
<dbReference type="PRINTS" id="PR00081">
    <property type="entry name" value="GDHRDH"/>
</dbReference>
<evidence type="ECO:0000313" key="4">
    <source>
        <dbReference type="Proteomes" id="UP000321638"/>
    </source>
</evidence>
<dbReference type="FunFam" id="3.40.50.720:FF:000084">
    <property type="entry name" value="Short-chain dehydrogenase reductase"/>
    <property type="match status" value="1"/>
</dbReference>
<dbReference type="AlphaFoldDB" id="A0A5C8PAK4"/>
<dbReference type="Gene3D" id="3.40.50.720">
    <property type="entry name" value="NAD(P)-binding Rossmann-like Domain"/>
    <property type="match status" value="1"/>
</dbReference>
<evidence type="ECO:0000256" key="1">
    <source>
        <dbReference type="ARBA" id="ARBA00006484"/>
    </source>
</evidence>
<dbReference type="GO" id="GO:0047936">
    <property type="term" value="F:glucose 1-dehydrogenase [NAD(P)+] activity"/>
    <property type="evidence" value="ECO:0007669"/>
    <property type="project" value="UniProtKB-EC"/>
</dbReference>
<dbReference type="InterPro" id="IPR002347">
    <property type="entry name" value="SDR_fam"/>
</dbReference>
<name>A0A5C8PAK4_9HYPH</name>
<comment type="similarity">
    <text evidence="1">Belongs to the short-chain dehydrogenases/reductases (SDR) family.</text>
</comment>
<accession>A0A5C8PAK4</accession>
<dbReference type="EMBL" id="VDUZ01000053">
    <property type="protein sequence ID" value="TXL70823.1"/>
    <property type="molecule type" value="Genomic_DNA"/>
</dbReference>
<dbReference type="Pfam" id="PF13561">
    <property type="entry name" value="adh_short_C2"/>
    <property type="match status" value="1"/>
</dbReference>
<organism evidence="3 4">
    <name type="scientific">Vineibacter terrae</name>
    <dbReference type="NCBI Taxonomy" id="2586908"/>
    <lineage>
        <taxon>Bacteria</taxon>
        <taxon>Pseudomonadati</taxon>
        <taxon>Pseudomonadota</taxon>
        <taxon>Alphaproteobacteria</taxon>
        <taxon>Hyphomicrobiales</taxon>
        <taxon>Vineibacter</taxon>
    </lineage>
</organism>
<dbReference type="PRINTS" id="PR00080">
    <property type="entry name" value="SDRFAMILY"/>
</dbReference>
<reference evidence="3 4" key="1">
    <citation type="submission" date="2019-06" db="EMBL/GenBank/DDBJ databases">
        <title>New taxonomy in bacterial strain CC-CFT640, isolated from vineyard.</title>
        <authorList>
            <person name="Lin S.-Y."/>
            <person name="Tsai C.-F."/>
            <person name="Young C.-C."/>
        </authorList>
    </citation>
    <scope>NUCLEOTIDE SEQUENCE [LARGE SCALE GENOMIC DNA]</scope>
    <source>
        <strain evidence="3 4">CC-CFT640</strain>
    </source>
</reference>
<dbReference type="OrthoDB" id="7375193at2"/>
<keyword evidence="2 3" id="KW-0560">Oxidoreductase</keyword>
<dbReference type="InterPro" id="IPR020904">
    <property type="entry name" value="Sc_DH/Rdtase_CS"/>
</dbReference>
<dbReference type="NCBIfam" id="NF005559">
    <property type="entry name" value="PRK07231.1"/>
    <property type="match status" value="1"/>
</dbReference>
<comment type="caution">
    <text evidence="3">The sequence shown here is derived from an EMBL/GenBank/DDBJ whole genome shotgun (WGS) entry which is preliminary data.</text>
</comment>
<protein>
    <submittedName>
        <fullName evidence="3">Glucose 1-dehydrogenase</fullName>
        <ecNumber evidence="3">1.1.1.47</ecNumber>
    </submittedName>
</protein>
<keyword evidence="4" id="KW-1185">Reference proteome</keyword>
<dbReference type="SUPFAM" id="SSF51735">
    <property type="entry name" value="NAD(P)-binding Rossmann-fold domains"/>
    <property type="match status" value="1"/>
</dbReference>
<dbReference type="RefSeq" id="WP_147851271.1">
    <property type="nucleotide sequence ID" value="NZ_DATAJT010000123.1"/>
</dbReference>
<dbReference type="PANTHER" id="PTHR24321:SF15">
    <property type="entry name" value="OXIDOREDUCTASE UCPA"/>
    <property type="match status" value="1"/>
</dbReference>
<dbReference type="InterPro" id="IPR036291">
    <property type="entry name" value="NAD(P)-bd_dom_sf"/>
</dbReference>
<dbReference type="PROSITE" id="PS00061">
    <property type="entry name" value="ADH_SHORT"/>
    <property type="match status" value="1"/>
</dbReference>
<evidence type="ECO:0000313" key="3">
    <source>
        <dbReference type="EMBL" id="TXL70823.1"/>
    </source>
</evidence>